<keyword evidence="3" id="KW-1185">Reference proteome</keyword>
<evidence type="ECO:0000313" key="3">
    <source>
        <dbReference type="Proteomes" id="UP001500571"/>
    </source>
</evidence>
<gene>
    <name evidence="2" type="ORF">GCM10009798_06010</name>
</gene>
<dbReference type="PROSITE" id="PS51257">
    <property type="entry name" value="PROKAR_LIPOPROTEIN"/>
    <property type="match status" value="1"/>
</dbReference>
<keyword evidence="1" id="KW-0732">Signal</keyword>
<evidence type="ECO:0008006" key="4">
    <source>
        <dbReference type="Google" id="ProtNLM"/>
    </source>
</evidence>
<comment type="caution">
    <text evidence="2">The sequence shown here is derived from an EMBL/GenBank/DDBJ whole genome shotgun (WGS) entry which is preliminary data.</text>
</comment>
<organism evidence="2 3">
    <name type="scientific">Nocardioides panacihumi</name>
    <dbReference type="NCBI Taxonomy" id="400774"/>
    <lineage>
        <taxon>Bacteria</taxon>
        <taxon>Bacillati</taxon>
        <taxon>Actinomycetota</taxon>
        <taxon>Actinomycetes</taxon>
        <taxon>Propionibacteriales</taxon>
        <taxon>Nocardioidaceae</taxon>
        <taxon>Nocardioides</taxon>
    </lineage>
</organism>
<feature type="chain" id="PRO_5045672161" description="Lipoprotein" evidence="1">
    <location>
        <begin position="31"/>
        <end position="142"/>
    </location>
</feature>
<name>A0ABN2QEF0_9ACTN</name>
<feature type="signal peptide" evidence="1">
    <location>
        <begin position="1"/>
        <end position="30"/>
    </location>
</feature>
<sequence length="142" mass="14996">MTEPARPPTRPMAMNRLVVTLVLLALTACSNDDTYVCGACLGSSYSLTGIPADVTAATVTVCVADLQCTPVPDPDRINSLGSQSLPLPDYVRQHALVGETIRVVFETGSATWSGEATLSWHSKEGPCDCSGLRGVVQMANTR</sequence>
<dbReference type="EMBL" id="BAAAPB010000001">
    <property type="protein sequence ID" value="GAA1949606.1"/>
    <property type="molecule type" value="Genomic_DNA"/>
</dbReference>
<evidence type="ECO:0000256" key="1">
    <source>
        <dbReference type="SAM" id="SignalP"/>
    </source>
</evidence>
<reference evidence="2 3" key="1">
    <citation type="journal article" date="2019" name="Int. J. Syst. Evol. Microbiol.">
        <title>The Global Catalogue of Microorganisms (GCM) 10K type strain sequencing project: providing services to taxonomists for standard genome sequencing and annotation.</title>
        <authorList>
            <consortium name="The Broad Institute Genomics Platform"/>
            <consortium name="The Broad Institute Genome Sequencing Center for Infectious Disease"/>
            <person name="Wu L."/>
            <person name="Ma J."/>
        </authorList>
    </citation>
    <scope>NUCLEOTIDE SEQUENCE [LARGE SCALE GENOMIC DNA]</scope>
    <source>
        <strain evidence="2 3">JCM 15309</strain>
    </source>
</reference>
<evidence type="ECO:0000313" key="2">
    <source>
        <dbReference type="EMBL" id="GAA1949606.1"/>
    </source>
</evidence>
<protein>
    <recommendedName>
        <fullName evidence="4">Lipoprotein</fullName>
    </recommendedName>
</protein>
<proteinExistence type="predicted"/>
<accession>A0ABN2QEF0</accession>
<dbReference type="Proteomes" id="UP001500571">
    <property type="component" value="Unassembled WGS sequence"/>
</dbReference>